<feature type="transmembrane region" description="Helical" evidence="1">
    <location>
        <begin position="49"/>
        <end position="68"/>
    </location>
</feature>
<accession>A0A371RFC5</accession>
<reference evidence="2 3" key="1">
    <citation type="submission" date="2018-08" db="EMBL/GenBank/DDBJ databases">
        <title>Parvularcula sp. SM1705, isolated from surface water of the South Sea China.</title>
        <authorList>
            <person name="Sun L."/>
        </authorList>
    </citation>
    <scope>NUCLEOTIDE SEQUENCE [LARGE SCALE GENOMIC DNA]</scope>
    <source>
        <strain evidence="2 3">SM1705</strain>
    </source>
</reference>
<dbReference type="Proteomes" id="UP000264589">
    <property type="component" value="Unassembled WGS sequence"/>
</dbReference>
<dbReference type="OrthoDB" id="8127006at2"/>
<dbReference type="RefSeq" id="WP_116390770.1">
    <property type="nucleotide sequence ID" value="NZ_QUQO01000001.1"/>
</dbReference>
<name>A0A371RFC5_9PROT</name>
<dbReference type="InParanoid" id="A0A371RFC5"/>
<evidence type="ECO:0000256" key="1">
    <source>
        <dbReference type="SAM" id="Phobius"/>
    </source>
</evidence>
<gene>
    <name evidence="2" type="ORF">DX908_01910</name>
</gene>
<evidence type="ECO:0000313" key="2">
    <source>
        <dbReference type="EMBL" id="RFB04142.1"/>
    </source>
</evidence>
<keyword evidence="1" id="KW-1133">Transmembrane helix</keyword>
<keyword evidence="1" id="KW-0812">Transmembrane</keyword>
<protein>
    <submittedName>
        <fullName evidence="2">DUF4282 domain-containing protein</fullName>
    </submittedName>
</protein>
<proteinExistence type="predicted"/>
<comment type="caution">
    <text evidence="2">The sequence shown here is derived from an EMBL/GenBank/DDBJ whole genome shotgun (WGS) entry which is preliminary data.</text>
</comment>
<keyword evidence="3" id="KW-1185">Reference proteome</keyword>
<sequence length="98" mass="10658">MIGKLLSFDKLMGEGLIKLLYYIGLIFITLGALGSLFAALAAFRLSFGAGFSGLLLTCFGYVVGVLVWRVTCELWIVLFAQYNKVSKIEAAVVKKDGD</sequence>
<dbReference type="InterPro" id="IPR025557">
    <property type="entry name" value="DUF4282"/>
</dbReference>
<evidence type="ECO:0000313" key="3">
    <source>
        <dbReference type="Proteomes" id="UP000264589"/>
    </source>
</evidence>
<keyword evidence="1" id="KW-0472">Membrane</keyword>
<dbReference type="EMBL" id="QUQO01000001">
    <property type="protein sequence ID" value="RFB04142.1"/>
    <property type="molecule type" value="Genomic_DNA"/>
</dbReference>
<dbReference type="Pfam" id="PF14110">
    <property type="entry name" value="DUF4282"/>
    <property type="match status" value="1"/>
</dbReference>
<dbReference type="AlphaFoldDB" id="A0A371RFC5"/>
<feature type="transmembrane region" description="Helical" evidence="1">
    <location>
        <begin position="20"/>
        <end position="43"/>
    </location>
</feature>
<organism evidence="2 3">
    <name type="scientific">Parvularcula marina</name>
    <dbReference type="NCBI Taxonomy" id="2292771"/>
    <lineage>
        <taxon>Bacteria</taxon>
        <taxon>Pseudomonadati</taxon>
        <taxon>Pseudomonadota</taxon>
        <taxon>Alphaproteobacteria</taxon>
        <taxon>Parvularculales</taxon>
        <taxon>Parvularculaceae</taxon>
        <taxon>Parvularcula</taxon>
    </lineage>
</organism>